<comment type="similarity">
    <text evidence="3">Belongs to the WD repeat STRAP family.</text>
</comment>
<dbReference type="InterPro" id="IPR015943">
    <property type="entry name" value="WD40/YVTN_repeat-like_dom_sf"/>
</dbReference>
<proteinExistence type="inferred from homology"/>
<accession>A0A8J5LXI8</accession>
<evidence type="ECO:0000256" key="5">
    <source>
        <dbReference type="PROSITE-ProRule" id="PRU00221"/>
    </source>
</evidence>
<evidence type="ECO:0000256" key="4">
    <source>
        <dbReference type="ARBA" id="ARBA00040390"/>
    </source>
</evidence>
<dbReference type="GO" id="GO:0002183">
    <property type="term" value="P:cytoplasmic translational initiation"/>
    <property type="evidence" value="ECO:0007669"/>
    <property type="project" value="TreeGrafter"/>
</dbReference>
<feature type="repeat" description="WD" evidence="5">
    <location>
        <begin position="1"/>
        <end position="42"/>
    </location>
</feature>
<dbReference type="GO" id="GO:0003743">
    <property type="term" value="F:translation initiation factor activity"/>
    <property type="evidence" value="ECO:0007669"/>
    <property type="project" value="TreeGrafter"/>
</dbReference>
<dbReference type="PANTHER" id="PTHR19877">
    <property type="entry name" value="EUKARYOTIC TRANSLATION INITIATION FACTOR 3 SUBUNIT I"/>
    <property type="match status" value="1"/>
</dbReference>
<evidence type="ECO:0000256" key="2">
    <source>
        <dbReference type="ARBA" id="ARBA00022737"/>
    </source>
</evidence>
<sequence>MKAHERPLTFLRYNREGDLLFSCAKDHTPNVWFADNGERLGLVDKTYLICLCSGRKLEFVRVETPILTDFSSFLTLDVELIALNLMILGDSMRLITASTDQTVKLWNVQDGDHLYSFDFDSPAKSVDFSVIRVCDTELWDARTLTLLKTYVTECPVNACAISPLLDHMKATKHARNVVIGGGQEAVHVTTTDRSAGKFEAKFFHKNLQEEIGGVKGHFGPINALAFNPDGRSSTKFLSG</sequence>
<feature type="repeat" description="WD" evidence="5">
    <location>
        <begin position="90"/>
        <end position="116"/>
    </location>
</feature>
<evidence type="ECO:0000313" key="6">
    <source>
        <dbReference type="EMBL" id="KAG6526771.1"/>
    </source>
</evidence>
<dbReference type="PANTHER" id="PTHR19877:SF1">
    <property type="entry name" value="EUKARYOTIC TRANSLATION INITIATION FACTOR 3 SUBUNIT I"/>
    <property type="match status" value="1"/>
</dbReference>
<dbReference type="Proteomes" id="UP000734854">
    <property type="component" value="Unassembled WGS sequence"/>
</dbReference>
<dbReference type="InterPro" id="IPR036322">
    <property type="entry name" value="WD40_repeat_dom_sf"/>
</dbReference>
<dbReference type="PROSITE" id="PS50082">
    <property type="entry name" value="WD_REPEATS_2"/>
    <property type="match status" value="2"/>
</dbReference>
<dbReference type="GO" id="GO:0071541">
    <property type="term" value="C:eukaryotic translation initiation factor 3 complex, eIF3m"/>
    <property type="evidence" value="ECO:0007669"/>
    <property type="project" value="TreeGrafter"/>
</dbReference>
<dbReference type="Pfam" id="PF00400">
    <property type="entry name" value="WD40"/>
    <property type="match status" value="3"/>
</dbReference>
<organism evidence="6 7">
    <name type="scientific">Zingiber officinale</name>
    <name type="common">Ginger</name>
    <name type="synonym">Amomum zingiber</name>
    <dbReference type="NCBI Taxonomy" id="94328"/>
    <lineage>
        <taxon>Eukaryota</taxon>
        <taxon>Viridiplantae</taxon>
        <taxon>Streptophyta</taxon>
        <taxon>Embryophyta</taxon>
        <taxon>Tracheophyta</taxon>
        <taxon>Spermatophyta</taxon>
        <taxon>Magnoliopsida</taxon>
        <taxon>Liliopsida</taxon>
        <taxon>Zingiberales</taxon>
        <taxon>Zingiberaceae</taxon>
        <taxon>Zingiber</taxon>
    </lineage>
</organism>
<evidence type="ECO:0000313" key="7">
    <source>
        <dbReference type="Proteomes" id="UP000734854"/>
    </source>
</evidence>
<reference evidence="6 7" key="1">
    <citation type="submission" date="2020-08" db="EMBL/GenBank/DDBJ databases">
        <title>Plant Genome Project.</title>
        <authorList>
            <person name="Zhang R.-G."/>
        </authorList>
    </citation>
    <scope>NUCLEOTIDE SEQUENCE [LARGE SCALE GENOMIC DNA]</scope>
    <source>
        <tissue evidence="6">Rhizome</tissue>
    </source>
</reference>
<dbReference type="SUPFAM" id="SSF50978">
    <property type="entry name" value="WD40 repeat-like"/>
    <property type="match status" value="1"/>
</dbReference>
<keyword evidence="1 5" id="KW-0853">WD repeat</keyword>
<evidence type="ECO:0000256" key="1">
    <source>
        <dbReference type="ARBA" id="ARBA00022574"/>
    </source>
</evidence>
<keyword evidence="2" id="KW-0677">Repeat</keyword>
<dbReference type="AlphaFoldDB" id="A0A8J5LXI8"/>
<protein>
    <recommendedName>
        <fullName evidence="4">Serine-threonine kinase receptor-associated protein</fullName>
    </recommendedName>
</protein>
<keyword evidence="7" id="KW-1185">Reference proteome</keyword>
<evidence type="ECO:0000256" key="3">
    <source>
        <dbReference type="ARBA" id="ARBA00038394"/>
    </source>
</evidence>
<dbReference type="Gene3D" id="2.130.10.10">
    <property type="entry name" value="YVTN repeat-like/Quinoprotein amine dehydrogenase"/>
    <property type="match status" value="3"/>
</dbReference>
<dbReference type="GO" id="GO:0003723">
    <property type="term" value="F:RNA binding"/>
    <property type="evidence" value="ECO:0007669"/>
    <property type="project" value="TreeGrafter"/>
</dbReference>
<name>A0A8J5LXI8_ZINOF</name>
<dbReference type="EMBL" id="JACMSC010000004">
    <property type="protein sequence ID" value="KAG6526771.1"/>
    <property type="molecule type" value="Genomic_DNA"/>
</dbReference>
<dbReference type="InterPro" id="IPR001680">
    <property type="entry name" value="WD40_rpt"/>
</dbReference>
<comment type="caution">
    <text evidence="6">The sequence shown here is derived from an EMBL/GenBank/DDBJ whole genome shotgun (WGS) entry which is preliminary data.</text>
</comment>
<gene>
    <name evidence="6" type="ORF">ZIOFF_016772</name>
</gene>